<dbReference type="InterPro" id="IPR005625">
    <property type="entry name" value="PepSY-ass_TM"/>
</dbReference>
<feature type="region of interest" description="Disordered" evidence="1">
    <location>
        <begin position="268"/>
        <end position="297"/>
    </location>
</feature>
<reference evidence="3 4" key="1">
    <citation type="submission" date="2020-08" db="EMBL/GenBank/DDBJ databases">
        <title>Genomic Encyclopedia of Type Strains, Phase IV (KMG-IV): sequencing the most valuable type-strain genomes for metagenomic binning, comparative biology and taxonomic classification.</title>
        <authorList>
            <person name="Goeker M."/>
        </authorList>
    </citation>
    <scope>NUCLEOTIDE SEQUENCE [LARGE SCALE GENOMIC DNA]</scope>
    <source>
        <strain evidence="3 4">DSM 29514</strain>
    </source>
</reference>
<dbReference type="PANTHER" id="PTHR34219">
    <property type="entry name" value="IRON-REGULATED INNER MEMBRANE PROTEIN-RELATED"/>
    <property type="match status" value="1"/>
</dbReference>
<evidence type="ECO:0000313" key="3">
    <source>
        <dbReference type="EMBL" id="MBB4142797.1"/>
    </source>
</evidence>
<keyword evidence="2" id="KW-0472">Membrane</keyword>
<dbReference type="PANTHER" id="PTHR34219:SF1">
    <property type="entry name" value="PEPSY DOMAIN-CONTAINING PROTEIN"/>
    <property type="match status" value="1"/>
</dbReference>
<feature type="transmembrane region" description="Helical" evidence="2">
    <location>
        <begin position="168"/>
        <end position="189"/>
    </location>
</feature>
<comment type="caution">
    <text evidence="3">The sequence shown here is derived from an EMBL/GenBank/DDBJ whole genome shotgun (WGS) entry which is preliminary data.</text>
</comment>
<dbReference type="EMBL" id="JACIEC010000001">
    <property type="protein sequence ID" value="MBB4142797.1"/>
    <property type="molecule type" value="Genomic_DNA"/>
</dbReference>
<keyword evidence="4" id="KW-1185">Reference proteome</keyword>
<feature type="transmembrane region" description="Helical" evidence="2">
    <location>
        <begin position="31"/>
        <end position="53"/>
    </location>
</feature>
<evidence type="ECO:0000256" key="1">
    <source>
        <dbReference type="SAM" id="MobiDB-lite"/>
    </source>
</evidence>
<keyword evidence="2" id="KW-0812">Transmembrane</keyword>
<feature type="transmembrane region" description="Helical" evidence="2">
    <location>
        <begin position="215"/>
        <end position="233"/>
    </location>
</feature>
<name>A0A7W6PRA4_9HYPH</name>
<evidence type="ECO:0000313" key="4">
    <source>
        <dbReference type="Proteomes" id="UP000519897"/>
    </source>
</evidence>
<evidence type="ECO:0000256" key="2">
    <source>
        <dbReference type="SAM" id="Phobius"/>
    </source>
</evidence>
<dbReference type="RefSeq" id="WP_165136765.1">
    <property type="nucleotide sequence ID" value="NZ_CP049250.1"/>
</dbReference>
<dbReference type="Pfam" id="PF03929">
    <property type="entry name" value="PepSY_TM"/>
    <property type="match status" value="1"/>
</dbReference>
<dbReference type="AlphaFoldDB" id="A0A7W6PRA4"/>
<protein>
    <submittedName>
        <fullName evidence="3">Putative iron-regulated membrane protein</fullName>
    </submittedName>
</protein>
<feature type="transmembrane region" description="Helical" evidence="2">
    <location>
        <begin position="436"/>
        <end position="465"/>
    </location>
</feature>
<dbReference type="Proteomes" id="UP000519897">
    <property type="component" value="Unassembled WGS sequence"/>
</dbReference>
<accession>A0A7W6PRA4</accession>
<keyword evidence="2" id="KW-1133">Transmembrane helix</keyword>
<feature type="compositionally biased region" description="Basic and acidic residues" evidence="1">
    <location>
        <begin position="269"/>
        <end position="283"/>
    </location>
</feature>
<organism evidence="3 4">
    <name type="scientific">Rhizobium rhizoryzae</name>
    <dbReference type="NCBI Taxonomy" id="451876"/>
    <lineage>
        <taxon>Bacteria</taxon>
        <taxon>Pseudomonadati</taxon>
        <taxon>Pseudomonadota</taxon>
        <taxon>Alphaproteobacteria</taxon>
        <taxon>Hyphomicrobiales</taxon>
        <taxon>Rhizobiaceae</taxon>
        <taxon>Rhizobium/Agrobacterium group</taxon>
        <taxon>Rhizobium</taxon>
    </lineage>
</organism>
<feature type="transmembrane region" description="Helical" evidence="2">
    <location>
        <begin position="389"/>
        <end position="409"/>
    </location>
</feature>
<proteinExistence type="predicted"/>
<sequence length="485" mass="52747">MTAAQSKKITQKPVASATGGELRAFLTRLHFYIGLFVGPFILVAALSGTAYVLTPQLENYVYRSYLNGVSSGQPQSLEAQVNAARAYHGADKSLFAVRPATEMGKTTRVMFADPTLGESETRAVFVDPVTLDVKGDLVVYGTSGVLPIRWVIDIFHRNMLLGDFGRNYSELAASWLWIATLGGFLLWFWRRKTDTARTQSKEGATASLRRVHSTIGVWIGIGLLFISATGLTWSKYAGDNIDALRQSLNWVTPSVSLKLESVAAPAADHAGHTDHSAHADHGKASTAPTTSGLPDPATQIDQVLATARSSGIIDSPLVEIRPSKSADKAWMVREYDRSTPTQVDTVAVDPRSMTVTSRADFATFTIVPKLIRWGIDLHMGIKFGLVNQIAMVMIGAALSVSIVYGYILWWKRRPAAGAPARTLAQSWLYLGWPAKLGVLVVATALGLALPLMGLSLLAFVVIDLLRWRLDKSRRAGRRMQAAPAE</sequence>
<gene>
    <name evidence="3" type="ORF">GGQ72_001296</name>
</gene>